<dbReference type="Gene3D" id="3.40.50.1360">
    <property type="match status" value="1"/>
</dbReference>
<comment type="function">
    <text evidence="3">Catalyzes the reversible conversion of ribose-5-phosphate to ribulose 5-phosphate.</text>
</comment>
<dbReference type="GO" id="GO:0009052">
    <property type="term" value="P:pentose-phosphate shunt, non-oxidative branch"/>
    <property type="evidence" value="ECO:0007669"/>
    <property type="project" value="UniProtKB-UniRule"/>
</dbReference>
<dbReference type="UniPathway" id="UPA00115">
    <property type="reaction ID" value="UER00412"/>
</dbReference>
<dbReference type="GO" id="GO:0005829">
    <property type="term" value="C:cytosol"/>
    <property type="evidence" value="ECO:0007669"/>
    <property type="project" value="TreeGrafter"/>
</dbReference>
<evidence type="ECO:0000256" key="2">
    <source>
        <dbReference type="ARBA" id="ARBA00023235"/>
    </source>
</evidence>
<dbReference type="GO" id="GO:0006014">
    <property type="term" value="P:D-ribose metabolic process"/>
    <property type="evidence" value="ECO:0007669"/>
    <property type="project" value="TreeGrafter"/>
</dbReference>
<reference evidence="4" key="1">
    <citation type="submission" date="2020-10" db="EMBL/GenBank/DDBJ databases">
        <title>Taxonomic study of unclassified bacteria belonging to the class Ktedonobacteria.</title>
        <authorList>
            <person name="Yabe S."/>
            <person name="Wang C.M."/>
            <person name="Zheng Y."/>
            <person name="Sakai Y."/>
            <person name="Cavaletti L."/>
            <person name="Monciardini P."/>
            <person name="Donadio S."/>
        </authorList>
    </citation>
    <scope>NUCLEOTIDE SEQUENCE</scope>
    <source>
        <strain evidence="4">ID150040</strain>
    </source>
</reference>
<dbReference type="PANTHER" id="PTHR11934:SF0">
    <property type="entry name" value="RIBOSE-5-PHOSPHATE ISOMERASE"/>
    <property type="match status" value="1"/>
</dbReference>
<dbReference type="GO" id="GO:0004751">
    <property type="term" value="F:ribose-5-phosphate isomerase activity"/>
    <property type="evidence" value="ECO:0007669"/>
    <property type="project" value="UniProtKB-UniRule"/>
</dbReference>
<evidence type="ECO:0000313" key="4">
    <source>
        <dbReference type="EMBL" id="GHO95644.1"/>
    </source>
</evidence>
<comment type="subunit">
    <text evidence="3">Homodimer.</text>
</comment>
<proteinExistence type="inferred from homology"/>
<feature type="binding site" evidence="3">
    <location>
        <position position="129"/>
    </location>
    <ligand>
        <name>substrate</name>
    </ligand>
</feature>
<feature type="binding site" evidence="3">
    <location>
        <begin position="89"/>
        <end position="92"/>
    </location>
    <ligand>
        <name>substrate</name>
    </ligand>
</feature>
<dbReference type="SUPFAM" id="SSF100950">
    <property type="entry name" value="NagB/RpiA/CoA transferase-like"/>
    <property type="match status" value="1"/>
</dbReference>
<dbReference type="AlphaFoldDB" id="A0A8J3IPR7"/>
<organism evidence="4 5">
    <name type="scientific">Reticulibacter mediterranei</name>
    <dbReference type="NCBI Taxonomy" id="2778369"/>
    <lineage>
        <taxon>Bacteria</taxon>
        <taxon>Bacillati</taxon>
        <taxon>Chloroflexota</taxon>
        <taxon>Ktedonobacteria</taxon>
        <taxon>Ktedonobacterales</taxon>
        <taxon>Reticulibacteraceae</taxon>
        <taxon>Reticulibacter</taxon>
    </lineage>
</organism>
<gene>
    <name evidence="3 4" type="primary">rpiA</name>
    <name evidence="4" type="ORF">KSF_056920</name>
</gene>
<dbReference type="PANTHER" id="PTHR11934">
    <property type="entry name" value="RIBOSE-5-PHOSPHATE ISOMERASE"/>
    <property type="match status" value="1"/>
</dbReference>
<dbReference type="InterPro" id="IPR004788">
    <property type="entry name" value="Ribose5P_isomerase_type_A"/>
</dbReference>
<dbReference type="EMBL" id="BNJK01000001">
    <property type="protein sequence ID" value="GHO95644.1"/>
    <property type="molecule type" value="Genomic_DNA"/>
</dbReference>
<evidence type="ECO:0000256" key="3">
    <source>
        <dbReference type="HAMAP-Rule" id="MF_00170"/>
    </source>
</evidence>
<comment type="pathway">
    <text evidence="3">Carbohydrate degradation; pentose phosphate pathway; D-ribose 5-phosphate from D-ribulose 5-phosphate (non-oxidative stage): step 1/1.</text>
</comment>
<dbReference type="SUPFAM" id="SSF75445">
    <property type="entry name" value="D-ribose-5-phosphate isomerase (RpiA), lid domain"/>
    <property type="match status" value="1"/>
</dbReference>
<feature type="binding site" evidence="3">
    <location>
        <begin position="33"/>
        <end position="36"/>
    </location>
    <ligand>
        <name>substrate</name>
    </ligand>
</feature>
<evidence type="ECO:0000256" key="1">
    <source>
        <dbReference type="ARBA" id="ARBA00001713"/>
    </source>
</evidence>
<dbReference type="InterPro" id="IPR037171">
    <property type="entry name" value="NagB/RpiA_transferase-like"/>
</dbReference>
<dbReference type="CDD" id="cd01398">
    <property type="entry name" value="RPI_A"/>
    <property type="match status" value="1"/>
</dbReference>
<dbReference type="Pfam" id="PF06026">
    <property type="entry name" value="Rib_5-P_isom_A"/>
    <property type="match status" value="1"/>
</dbReference>
<accession>A0A8J3IPR7</accession>
<feature type="binding site" evidence="3">
    <location>
        <begin position="102"/>
        <end position="105"/>
    </location>
    <ligand>
        <name>substrate</name>
    </ligand>
</feature>
<comment type="similarity">
    <text evidence="3">Belongs to the ribose 5-phosphate isomerase family.</text>
</comment>
<sequence>MTQHDPQQDIWKQQVGEAAAKLVEDNMIVGLGTGSTANQFILALGRRVQQGLRIAGAVSSSQASHDLATSMGIPVADLDTYPELDIYIDGADEIDPQLQLIKGAGGALLREKIVASSARRFVVIADTSKLVQRLGLLFPVPVEVVPFAITPVRKRLEALGAVVTTRQRAGQTFITENQNLILDCAFPDGIADPVTLNAHLHAIVGVVETGLFLQMAKQAVIGGADGVHIIQPA</sequence>
<dbReference type="FunFam" id="3.40.50.1360:FF:000001">
    <property type="entry name" value="Ribose-5-phosphate isomerase A"/>
    <property type="match status" value="1"/>
</dbReference>
<feature type="active site" description="Proton acceptor" evidence="3">
    <location>
        <position position="111"/>
    </location>
</feature>
<comment type="caution">
    <text evidence="4">The sequence shown here is derived from an EMBL/GenBank/DDBJ whole genome shotgun (WGS) entry which is preliminary data.</text>
</comment>
<dbReference type="Proteomes" id="UP000597444">
    <property type="component" value="Unassembled WGS sequence"/>
</dbReference>
<comment type="catalytic activity">
    <reaction evidence="1 3">
        <text>aldehydo-D-ribose 5-phosphate = D-ribulose 5-phosphate</text>
        <dbReference type="Rhea" id="RHEA:14657"/>
        <dbReference type="ChEBI" id="CHEBI:58121"/>
        <dbReference type="ChEBI" id="CHEBI:58273"/>
        <dbReference type="EC" id="5.3.1.6"/>
    </reaction>
</comment>
<dbReference type="RefSeq" id="WP_220206313.1">
    <property type="nucleotide sequence ID" value="NZ_BNJK01000001.1"/>
</dbReference>
<dbReference type="Gene3D" id="3.30.70.260">
    <property type="match status" value="1"/>
</dbReference>
<name>A0A8J3IPR7_9CHLR</name>
<dbReference type="InterPro" id="IPR020672">
    <property type="entry name" value="Ribose5P_isomerase_typA_subgr"/>
</dbReference>
<protein>
    <recommendedName>
        <fullName evidence="3">Ribose-5-phosphate isomerase A</fullName>
        <ecNumber evidence="3">5.3.1.6</ecNumber>
    </recommendedName>
    <alternativeName>
        <fullName evidence="3">Phosphoriboisomerase A</fullName>
        <shortName evidence="3">PRI</shortName>
    </alternativeName>
</protein>
<evidence type="ECO:0000313" key="5">
    <source>
        <dbReference type="Proteomes" id="UP000597444"/>
    </source>
</evidence>
<dbReference type="NCBIfam" id="NF001924">
    <property type="entry name" value="PRK00702.1"/>
    <property type="match status" value="1"/>
</dbReference>
<keyword evidence="2 3" id="KW-0413">Isomerase</keyword>
<dbReference type="NCBIfam" id="TIGR00021">
    <property type="entry name" value="rpiA"/>
    <property type="match status" value="1"/>
</dbReference>
<dbReference type="HAMAP" id="MF_00170">
    <property type="entry name" value="Rib_5P_isom_A"/>
    <property type="match status" value="1"/>
</dbReference>
<keyword evidence="5" id="KW-1185">Reference proteome</keyword>
<dbReference type="EC" id="5.3.1.6" evidence="3"/>